<dbReference type="AlphaFoldDB" id="A0A2S6N5Z5"/>
<name>A0A2S6N5Z5_9HYPH</name>
<accession>A0A2S6N5Z5</accession>
<dbReference type="InterPro" id="IPR028992">
    <property type="entry name" value="Hedgehog/Intein_dom"/>
</dbReference>
<proteinExistence type="predicted"/>
<organism evidence="2 3">
    <name type="scientific">Rhodoblastus sphagnicola</name>
    <dbReference type="NCBI Taxonomy" id="333368"/>
    <lineage>
        <taxon>Bacteria</taxon>
        <taxon>Pseudomonadati</taxon>
        <taxon>Pseudomonadota</taxon>
        <taxon>Alphaproteobacteria</taxon>
        <taxon>Hyphomicrobiales</taxon>
        <taxon>Rhodoblastaceae</taxon>
        <taxon>Rhodoblastus</taxon>
    </lineage>
</organism>
<comment type="caution">
    <text evidence="2">The sequence shown here is derived from an EMBL/GenBank/DDBJ whole genome shotgun (WGS) entry which is preliminary data.</text>
</comment>
<evidence type="ECO:0000313" key="3">
    <source>
        <dbReference type="Proteomes" id="UP000239089"/>
    </source>
</evidence>
<dbReference type="Pfam" id="PF13403">
    <property type="entry name" value="Hint_2"/>
    <property type="match status" value="1"/>
</dbReference>
<keyword evidence="3" id="KW-1185">Reference proteome</keyword>
<feature type="domain" description="Hedgehog/Intein (Hint)" evidence="1">
    <location>
        <begin position="208"/>
        <end position="332"/>
    </location>
</feature>
<protein>
    <recommendedName>
        <fullName evidence="1">Hedgehog/Intein (Hint) domain-containing protein</fullName>
    </recommendedName>
</protein>
<sequence length="531" mass="54840">MTGGAGGGGNSFSGAGAAYGSGIFLDGMTSGGGDGVEKLTLGAGQIAGQTTTISGIIADEAGSVQGAAGQGELVIEGQGTVKLAPVDSKGAATANTFVGGILLEGGTLELASSGAAGAGALTFVNDAKLVIDGTAMPANLISGFAAGDVIDLTGVAFTDETATLDSSDALHFTENGQTYTLQFDAAAAGLSFSATSDGAAGTDITVACYGAGTRIRTGRGEVAVEDLRVGDMALTAGGGRRPIGWIGWRELDVTRHPDPRAVRPVRIAAGAFGDLKPRRDLWLSPGHNVFVDGVLIPAIVLANGATIEQVSVEKVVYYHVELDAHDIVLAESYLDCGNRDAFANGGGATELFPDFAPRADRATCCPICKTGPKVEAAKARLLARAQDFGFAATRDPDLHLLADGARIEPDRIEGRRYAFSLSGHVKDIRLASRVWTPSHMRSDSADDRDLGVLATRLAIDGAPRDLTALADGWREVESASWRWTDGFARLPAGARTIVIEIGDDPFYWTDRSDATALLFGFVAGARGLRAV</sequence>
<gene>
    <name evidence="2" type="ORF">CCR94_13625</name>
</gene>
<reference evidence="2 3" key="1">
    <citation type="journal article" date="2018" name="Arch. Microbiol.">
        <title>New insights into the metabolic potential of the phototrophic purple bacterium Rhodopila globiformis DSM 161(T) from its draft genome sequence and evidence for a vanadium-dependent nitrogenase.</title>
        <authorList>
            <person name="Imhoff J.F."/>
            <person name="Rahn T."/>
            <person name="Kunzel S."/>
            <person name="Neulinger S.C."/>
        </authorList>
    </citation>
    <scope>NUCLEOTIDE SEQUENCE [LARGE SCALE GENOMIC DNA]</scope>
    <source>
        <strain evidence="2 3">DSM 16996</strain>
    </source>
</reference>
<evidence type="ECO:0000313" key="2">
    <source>
        <dbReference type="EMBL" id="PPQ30045.1"/>
    </source>
</evidence>
<dbReference type="EMBL" id="NHSJ01000084">
    <property type="protein sequence ID" value="PPQ30045.1"/>
    <property type="molecule type" value="Genomic_DNA"/>
</dbReference>
<dbReference type="SUPFAM" id="SSF51294">
    <property type="entry name" value="Hedgehog/intein (Hint) domain"/>
    <property type="match status" value="1"/>
</dbReference>
<evidence type="ECO:0000259" key="1">
    <source>
        <dbReference type="Pfam" id="PF13403"/>
    </source>
</evidence>
<dbReference type="Proteomes" id="UP000239089">
    <property type="component" value="Unassembled WGS sequence"/>
</dbReference>
<dbReference type="InterPro" id="IPR036844">
    <property type="entry name" value="Hint_dom_sf"/>
</dbReference>